<organism evidence="2 3">
    <name type="scientific">Candidatus Niyogibacteria bacterium CG10_big_fil_rev_8_21_14_0_10_42_19</name>
    <dbReference type="NCBI Taxonomy" id="1974725"/>
    <lineage>
        <taxon>Bacteria</taxon>
        <taxon>Candidatus Niyogiibacteriota</taxon>
    </lineage>
</organism>
<dbReference type="Gene3D" id="3.20.20.70">
    <property type="entry name" value="Aldolase class I"/>
    <property type="match status" value="1"/>
</dbReference>
<dbReference type="GO" id="GO:0047444">
    <property type="term" value="F:N-acylneuraminate-9-phosphate synthase activity"/>
    <property type="evidence" value="ECO:0007669"/>
    <property type="project" value="TreeGrafter"/>
</dbReference>
<dbReference type="InterPro" id="IPR006190">
    <property type="entry name" value="SAF_AFP_Neu5Ac"/>
</dbReference>
<reference evidence="3" key="1">
    <citation type="submission" date="2017-09" db="EMBL/GenBank/DDBJ databases">
        <title>Depth-based differentiation of microbial function through sediment-hosted aquifers and enrichment of novel symbionts in the deep terrestrial subsurface.</title>
        <authorList>
            <person name="Probst A.J."/>
            <person name="Ladd B."/>
            <person name="Jarett J.K."/>
            <person name="Geller-Mcgrath D.E."/>
            <person name="Sieber C.M.K."/>
            <person name="Emerson J.B."/>
            <person name="Anantharaman K."/>
            <person name="Thomas B.C."/>
            <person name="Malmstrom R."/>
            <person name="Stieglmeier M."/>
            <person name="Klingl A."/>
            <person name="Woyke T."/>
            <person name="Ryan C.M."/>
            <person name="Banfield J.F."/>
        </authorList>
    </citation>
    <scope>NUCLEOTIDE SEQUENCE [LARGE SCALE GENOMIC DNA]</scope>
</reference>
<evidence type="ECO:0000313" key="2">
    <source>
        <dbReference type="EMBL" id="PIR70390.1"/>
    </source>
</evidence>
<dbReference type="CDD" id="cd11615">
    <property type="entry name" value="SAF_NeuB_like"/>
    <property type="match status" value="1"/>
</dbReference>
<feature type="domain" description="AFP-like" evidence="1">
    <location>
        <begin position="304"/>
        <end position="362"/>
    </location>
</feature>
<dbReference type="SMART" id="SM00858">
    <property type="entry name" value="SAF"/>
    <property type="match status" value="1"/>
</dbReference>
<dbReference type="InterPro" id="IPR013974">
    <property type="entry name" value="SAF"/>
</dbReference>
<dbReference type="PANTHER" id="PTHR42966:SF1">
    <property type="entry name" value="SIALIC ACID SYNTHASE"/>
    <property type="match status" value="1"/>
</dbReference>
<dbReference type="PANTHER" id="PTHR42966">
    <property type="entry name" value="N-ACETYLNEURAMINATE SYNTHASE"/>
    <property type="match status" value="1"/>
</dbReference>
<dbReference type="Pfam" id="PF03102">
    <property type="entry name" value="NeuB"/>
    <property type="match status" value="1"/>
</dbReference>
<dbReference type="Pfam" id="PF08666">
    <property type="entry name" value="SAF"/>
    <property type="match status" value="1"/>
</dbReference>
<dbReference type="InterPro" id="IPR036732">
    <property type="entry name" value="AFP_Neu5c_C_sf"/>
</dbReference>
<dbReference type="Proteomes" id="UP000229383">
    <property type="component" value="Unassembled WGS sequence"/>
</dbReference>
<dbReference type="SUPFAM" id="SSF51269">
    <property type="entry name" value="AFP III-like domain"/>
    <property type="match status" value="1"/>
</dbReference>
<dbReference type="PROSITE" id="PS50844">
    <property type="entry name" value="AFP_LIKE"/>
    <property type="match status" value="1"/>
</dbReference>
<sequence>MSLAPPLPLSKAIKVGNKFVGSDHPCFIIAEIGNNHNGDFELAKKSVKAAAFAGADAVKFQKRFLNETFTKEMLASPQTSSRGRGLGSTYGEYRRKLELSEEDLCALKVLAHELGMVFFVTAFDLKGAELLSRVGMDCWKIASFDLTHTQLLEYVAQMGQPIFMSTGMSDLFEVDRAVDAVLKYNDRLIIKHCVSVYPTPDDDLNIGAIPLMIKRYTPLPIGYSGHEIGFVPTVVAVALGASSVERHFTLDKTLPGPDHATVSLDPIEFSEMTRQIRRIEKAVKDNEKYLHEKEVAHRNKHSKSIVARVNIPVGVVITAEMICFKSPGHGIKPYNINRVVGKTAKKDIPEDTIIREDDIKNTN</sequence>
<dbReference type="Gene3D" id="3.90.1210.10">
    <property type="entry name" value="Antifreeze-like/N-acetylneuraminic acid synthase C-terminal domain"/>
    <property type="match status" value="1"/>
</dbReference>
<proteinExistence type="predicted"/>
<accession>A0A2H0TFR9</accession>
<dbReference type="InterPro" id="IPR013785">
    <property type="entry name" value="Aldolase_TIM"/>
</dbReference>
<dbReference type="AlphaFoldDB" id="A0A2H0TFR9"/>
<dbReference type="SUPFAM" id="SSF51569">
    <property type="entry name" value="Aldolase"/>
    <property type="match status" value="1"/>
</dbReference>
<comment type="caution">
    <text evidence="2">The sequence shown here is derived from an EMBL/GenBank/DDBJ whole genome shotgun (WGS) entry which is preliminary data.</text>
</comment>
<name>A0A2H0TFR9_9BACT</name>
<protein>
    <submittedName>
        <fullName evidence="2">N-acylneuraminate-9-phosphate synthase</fullName>
    </submittedName>
</protein>
<dbReference type="EMBL" id="PFCN01000020">
    <property type="protein sequence ID" value="PIR70390.1"/>
    <property type="molecule type" value="Genomic_DNA"/>
</dbReference>
<dbReference type="InterPro" id="IPR051690">
    <property type="entry name" value="PseI-like"/>
</dbReference>
<dbReference type="GO" id="GO:0016051">
    <property type="term" value="P:carbohydrate biosynthetic process"/>
    <property type="evidence" value="ECO:0007669"/>
    <property type="project" value="InterPro"/>
</dbReference>
<evidence type="ECO:0000259" key="1">
    <source>
        <dbReference type="PROSITE" id="PS50844"/>
    </source>
</evidence>
<evidence type="ECO:0000313" key="3">
    <source>
        <dbReference type="Proteomes" id="UP000229383"/>
    </source>
</evidence>
<dbReference type="InterPro" id="IPR013132">
    <property type="entry name" value="PseI/NeuA/B-like_N"/>
</dbReference>
<gene>
    <name evidence="2" type="ORF">COU46_01730</name>
</gene>
<dbReference type="InterPro" id="IPR057736">
    <property type="entry name" value="SAF_PseI/NeuA/NeuB"/>
</dbReference>